<feature type="domain" description="Ubiquitin Mut7-C" evidence="1">
    <location>
        <begin position="3"/>
        <end position="74"/>
    </location>
</feature>
<name>A0A498RF32_9FIRM</name>
<dbReference type="Gene3D" id="3.10.20.30">
    <property type="match status" value="1"/>
</dbReference>
<dbReference type="AlphaFoldDB" id="A0A498RF32"/>
<evidence type="ECO:0000313" key="3">
    <source>
        <dbReference type="Proteomes" id="UP000277811"/>
    </source>
</evidence>
<proteinExistence type="predicted"/>
<protein>
    <submittedName>
        <fullName evidence="2">Thiamines/molybdopterin converting factor subunit 1</fullName>
    </submittedName>
</protein>
<dbReference type="OrthoDB" id="9801945at2"/>
<keyword evidence="3" id="KW-1185">Reference proteome</keyword>
<sequence length="79" mass="8342">MRVEVRLYATLRRYAPAESAAGVFSTDLPAGRTVADLLAAIHVAAAEVHMLMVNGVNTTVEHILRDGDRVGLFPPVGGG</sequence>
<accession>A0A498RF32</accession>
<dbReference type="InterPro" id="IPR012675">
    <property type="entry name" value="Beta-grasp_dom_sf"/>
</dbReference>
<dbReference type="EMBL" id="UPPP01000127">
    <property type="protein sequence ID" value="VBB09615.1"/>
    <property type="molecule type" value="Genomic_DNA"/>
</dbReference>
<dbReference type="CDD" id="cd17040">
    <property type="entry name" value="Ubl_MoaD_like"/>
    <property type="match status" value="1"/>
</dbReference>
<organism evidence="2 3">
    <name type="scientific">Lucifera butyrica</name>
    <dbReference type="NCBI Taxonomy" id="1351585"/>
    <lineage>
        <taxon>Bacteria</taxon>
        <taxon>Bacillati</taxon>
        <taxon>Bacillota</taxon>
        <taxon>Negativicutes</taxon>
        <taxon>Veillonellales</taxon>
        <taxon>Veillonellaceae</taxon>
        <taxon>Lucifera</taxon>
    </lineage>
</organism>
<dbReference type="Pfam" id="PF14451">
    <property type="entry name" value="Ub-Mut7C"/>
    <property type="match status" value="1"/>
</dbReference>
<dbReference type="Proteomes" id="UP000277811">
    <property type="component" value="Unassembled WGS sequence"/>
</dbReference>
<gene>
    <name evidence="2" type="ORF">LUCI_4910</name>
</gene>
<dbReference type="RefSeq" id="WP_122630386.1">
    <property type="nucleotide sequence ID" value="NZ_UPPP01000127.1"/>
</dbReference>
<evidence type="ECO:0000313" key="2">
    <source>
        <dbReference type="EMBL" id="VBB09615.1"/>
    </source>
</evidence>
<reference evidence="2 3" key="1">
    <citation type="submission" date="2018-06" db="EMBL/GenBank/DDBJ databases">
        <authorList>
            <person name="Strepis N."/>
        </authorList>
    </citation>
    <scope>NUCLEOTIDE SEQUENCE [LARGE SCALE GENOMIC DNA]</scope>
    <source>
        <strain evidence="2">LUCI</strain>
    </source>
</reference>
<dbReference type="InterPro" id="IPR016155">
    <property type="entry name" value="Mopterin_synth/thiamin_S_b"/>
</dbReference>
<dbReference type="SUPFAM" id="SSF54285">
    <property type="entry name" value="MoaD/ThiS"/>
    <property type="match status" value="1"/>
</dbReference>
<dbReference type="InterPro" id="IPR027798">
    <property type="entry name" value="Ub_Mut7C"/>
</dbReference>
<evidence type="ECO:0000259" key="1">
    <source>
        <dbReference type="Pfam" id="PF14451"/>
    </source>
</evidence>